<sequence length="240" mass="24858">MSPDPLTHTPLRPTRSTALAVALLVAAAAVALVALTPLDLTSLGLGSRTETGTVHPGGSAAGSAIPPNLEGAPVTHDARPARTTPTAAPGEGAPAGTSGGGSVLDETDPTVANLDPDLLAALRTAAGAARDDGVELGVNSGWRSAAEQERLLDQAITQYGSEREARRWVATPETSEHVSGDAVDVGPTRAASWLERNGAAYGLCRVYRNEPWHFELRQGAALDGCPRMYADPTQDPRMSR</sequence>
<dbReference type="GO" id="GO:0004180">
    <property type="term" value="F:carboxypeptidase activity"/>
    <property type="evidence" value="ECO:0007669"/>
    <property type="project" value="UniProtKB-KW"/>
</dbReference>
<keyword evidence="2" id="KW-1133">Transmembrane helix</keyword>
<dbReference type="InterPro" id="IPR009045">
    <property type="entry name" value="Zn_M74/Hedgehog-like"/>
</dbReference>
<evidence type="ECO:0000313" key="5">
    <source>
        <dbReference type="Proteomes" id="UP000199077"/>
    </source>
</evidence>
<keyword evidence="4" id="KW-0645">Protease</keyword>
<dbReference type="InterPro" id="IPR003709">
    <property type="entry name" value="VanY-like_core_dom"/>
</dbReference>
<organism evidence="4 5">
    <name type="scientific">Pedococcus dokdonensis</name>
    <dbReference type="NCBI Taxonomy" id="443156"/>
    <lineage>
        <taxon>Bacteria</taxon>
        <taxon>Bacillati</taxon>
        <taxon>Actinomycetota</taxon>
        <taxon>Actinomycetes</taxon>
        <taxon>Micrococcales</taxon>
        <taxon>Intrasporangiaceae</taxon>
        <taxon>Pedococcus</taxon>
    </lineage>
</organism>
<dbReference type="Pfam" id="PF02557">
    <property type="entry name" value="VanY"/>
    <property type="match status" value="1"/>
</dbReference>
<evidence type="ECO:0000256" key="2">
    <source>
        <dbReference type="SAM" id="Phobius"/>
    </source>
</evidence>
<feature type="domain" description="D-alanyl-D-alanine carboxypeptidase-like core" evidence="3">
    <location>
        <begin position="113"/>
        <end position="214"/>
    </location>
</feature>
<keyword evidence="2" id="KW-0472">Membrane</keyword>
<evidence type="ECO:0000256" key="1">
    <source>
        <dbReference type="SAM" id="MobiDB-lite"/>
    </source>
</evidence>
<feature type="region of interest" description="Disordered" evidence="1">
    <location>
        <begin position="51"/>
        <end position="102"/>
    </location>
</feature>
<gene>
    <name evidence="4" type="ORF">SAMN04489867_0748</name>
</gene>
<dbReference type="AlphaFoldDB" id="A0A1H0MX85"/>
<dbReference type="InterPro" id="IPR052179">
    <property type="entry name" value="DD-CPase-like"/>
</dbReference>
<keyword evidence="2" id="KW-0812">Transmembrane</keyword>
<dbReference type="CDD" id="cd14846">
    <property type="entry name" value="Peptidase_M15_like"/>
    <property type="match status" value="1"/>
</dbReference>
<evidence type="ECO:0000259" key="3">
    <source>
        <dbReference type="Pfam" id="PF02557"/>
    </source>
</evidence>
<feature type="compositionally biased region" description="Low complexity" evidence="1">
    <location>
        <begin position="81"/>
        <end position="96"/>
    </location>
</feature>
<feature type="transmembrane region" description="Helical" evidence="2">
    <location>
        <begin position="20"/>
        <end position="38"/>
    </location>
</feature>
<keyword evidence="4" id="KW-0121">Carboxypeptidase</keyword>
<evidence type="ECO:0000313" key="4">
    <source>
        <dbReference type="EMBL" id="SDO84972.1"/>
    </source>
</evidence>
<keyword evidence="5" id="KW-1185">Reference proteome</keyword>
<accession>A0A1H0MX85</accession>
<keyword evidence="4" id="KW-0378">Hydrolase</keyword>
<dbReference type="RefSeq" id="WP_091781668.1">
    <property type="nucleotide sequence ID" value="NZ_LT629711.1"/>
</dbReference>
<dbReference type="PANTHER" id="PTHR34385">
    <property type="entry name" value="D-ALANYL-D-ALANINE CARBOXYPEPTIDASE"/>
    <property type="match status" value="1"/>
</dbReference>
<proteinExistence type="predicted"/>
<dbReference type="Proteomes" id="UP000199077">
    <property type="component" value="Chromosome I"/>
</dbReference>
<dbReference type="PANTHER" id="PTHR34385:SF1">
    <property type="entry name" value="PEPTIDOGLYCAN L-ALANYL-D-GLUTAMATE ENDOPEPTIDASE CWLK"/>
    <property type="match status" value="1"/>
</dbReference>
<dbReference type="STRING" id="443156.SAMN04489867_0748"/>
<dbReference type="GO" id="GO:0006508">
    <property type="term" value="P:proteolysis"/>
    <property type="evidence" value="ECO:0007669"/>
    <property type="project" value="InterPro"/>
</dbReference>
<dbReference type="EMBL" id="LT629711">
    <property type="protein sequence ID" value="SDO84972.1"/>
    <property type="molecule type" value="Genomic_DNA"/>
</dbReference>
<name>A0A1H0MX85_9MICO</name>
<dbReference type="OrthoDB" id="3293184at2"/>
<protein>
    <submittedName>
        <fullName evidence="4">D-alanyl-D-alanine carboxypeptidase</fullName>
    </submittedName>
</protein>
<dbReference type="SUPFAM" id="SSF55166">
    <property type="entry name" value="Hedgehog/DD-peptidase"/>
    <property type="match status" value="1"/>
</dbReference>
<dbReference type="Gene3D" id="3.30.1380.10">
    <property type="match status" value="1"/>
</dbReference>
<reference evidence="5" key="1">
    <citation type="submission" date="2016-10" db="EMBL/GenBank/DDBJ databases">
        <authorList>
            <person name="Varghese N."/>
            <person name="Submissions S."/>
        </authorList>
    </citation>
    <scope>NUCLEOTIDE SEQUENCE [LARGE SCALE GENOMIC DNA]</scope>
    <source>
        <strain evidence="5">DSM 22329</strain>
    </source>
</reference>